<reference evidence="2" key="1">
    <citation type="submission" date="2023-07" db="EMBL/GenBank/DDBJ databases">
        <authorList>
            <consortium name="AG Swart"/>
            <person name="Singh M."/>
            <person name="Singh A."/>
            <person name="Seah K."/>
            <person name="Emmerich C."/>
        </authorList>
    </citation>
    <scope>NUCLEOTIDE SEQUENCE</scope>
    <source>
        <strain evidence="2">DP1</strain>
    </source>
</reference>
<keyword evidence="3" id="KW-1185">Reference proteome</keyword>
<accession>A0AAD1Y9U1</accession>
<proteinExistence type="predicted"/>
<dbReference type="EMBL" id="CAMPGE010029814">
    <property type="protein sequence ID" value="CAI2387300.1"/>
    <property type="molecule type" value="Genomic_DNA"/>
</dbReference>
<evidence type="ECO:0000256" key="1">
    <source>
        <dbReference type="SAM" id="MobiDB-lite"/>
    </source>
</evidence>
<protein>
    <submittedName>
        <fullName evidence="2">Uncharacterized protein</fullName>
    </submittedName>
</protein>
<organism evidence="2 3">
    <name type="scientific">Euplotes crassus</name>
    <dbReference type="NCBI Taxonomy" id="5936"/>
    <lineage>
        <taxon>Eukaryota</taxon>
        <taxon>Sar</taxon>
        <taxon>Alveolata</taxon>
        <taxon>Ciliophora</taxon>
        <taxon>Intramacronucleata</taxon>
        <taxon>Spirotrichea</taxon>
        <taxon>Hypotrichia</taxon>
        <taxon>Euplotida</taxon>
        <taxon>Euplotidae</taxon>
        <taxon>Moneuplotes</taxon>
    </lineage>
</organism>
<sequence>MEKFQFGKRSHSSSNPVNFEEMQRFIKRHQIEMDLISKIPFNDLSSPQKFINSFPEYKSKLIQKLKLLNSKDKKPNTLNQEAFKLECSPAADLDMSFRIQKKVTLEKWNDGSTRNPQETSHPDERAMTMKPKKISSKRYKIPKRLVRLTKLNDLSKKNLSISLPRNILEAKETRNRCLKAKTNRKASSPMYLKKKMINILNLDGVKRSPQKPKYQKLKLSSMNNSLIWSNKGSRGSIFHTSSVQEKYLATEVSTTKSRGQSPFCGIKSLKKALPFRKHNKNSSAIGLLPNIFV</sequence>
<feature type="compositionally biased region" description="Polar residues" evidence="1">
    <location>
        <begin position="110"/>
        <end position="119"/>
    </location>
</feature>
<dbReference type="AlphaFoldDB" id="A0AAD1Y9U1"/>
<feature type="region of interest" description="Disordered" evidence="1">
    <location>
        <begin position="108"/>
        <end position="127"/>
    </location>
</feature>
<dbReference type="Proteomes" id="UP001295684">
    <property type="component" value="Unassembled WGS sequence"/>
</dbReference>
<evidence type="ECO:0000313" key="3">
    <source>
        <dbReference type="Proteomes" id="UP001295684"/>
    </source>
</evidence>
<gene>
    <name evidence="2" type="ORF">ECRASSUSDP1_LOCUS28930</name>
</gene>
<name>A0AAD1Y9U1_EUPCR</name>
<evidence type="ECO:0000313" key="2">
    <source>
        <dbReference type="EMBL" id="CAI2387300.1"/>
    </source>
</evidence>
<comment type="caution">
    <text evidence="2">The sequence shown here is derived from an EMBL/GenBank/DDBJ whole genome shotgun (WGS) entry which is preliminary data.</text>
</comment>